<name>A0A816WCR9_BRANA</name>
<protein>
    <submittedName>
        <fullName evidence="1">(rape) hypothetical protein</fullName>
    </submittedName>
</protein>
<dbReference type="Proteomes" id="UP001295469">
    <property type="component" value="Chromosome A03"/>
</dbReference>
<accession>A0A816WCR9</accession>
<evidence type="ECO:0000313" key="1">
    <source>
        <dbReference type="EMBL" id="CAF2124104.1"/>
    </source>
</evidence>
<gene>
    <name evidence="1" type="ORF">DARMORV10_A03P25120.1</name>
</gene>
<proteinExistence type="predicted"/>
<sequence length="102" mass="11720">MSERFISFHSVAYNQVNLSLSWKLKGDVCHDSKLKLSMPQKGKKKRNKKNFQGLRIFGGGEEDMVLRGDQTNGQKPDIEFLKRKMIFANLRCIGCFGFCLCK</sequence>
<organism evidence="1">
    <name type="scientific">Brassica napus</name>
    <name type="common">Rape</name>
    <dbReference type="NCBI Taxonomy" id="3708"/>
    <lineage>
        <taxon>Eukaryota</taxon>
        <taxon>Viridiplantae</taxon>
        <taxon>Streptophyta</taxon>
        <taxon>Embryophyta</taxon>
        <taxon>Tracheophyta</taxon>
        <taxon>Spermatophyta</taxon>
        <taxon>Magnoliopsida</taxon>
        <taxon>eudicotyledons</taxon>
        <taxon>Gunneridae</taxon>
        <taxon>Pentapetalae</taxon>
        <taxon>rosids</taxon>
        <taxon>malvids</taxon>
        <taxon>Brassicales</taxon>
        <taxon>Brassicaceae</taxon>
        <taxon>Brassiceae</taxon>
        <taxon>Brassica</taxon>
    </lineage>
</organism>
<reference evidence="1" key="1">
    <citation type="submission" date="2021-01" db="EMBL/GenBank/DDBJ databases">
        <authorList>
            <consortium name="Genoscope - CEA"/>
            <person name="William W."/>
        </authorList>
    </citation>
    <scope>NUCLEOTIDE SEQUENCE</scope>
</reference>
<dbReference type="AlphaFoldDB" id="A0A816WCR9"/>
<dbReference type="EMBL" id="HG994357">
    <property type="protein sequence ID" value="CAF2124104.1"/>
    <property type="molecule type" value="Genomic_DNA"/>
</dbReference>